<protein>
    <submittedName>
        <fullName evidence="1">Uncharacterized protein</fullName>
    </submittedName>
</protein>
<sequence>MEKNIPDYKKNFADIIEMKYPHKKEECFHILDKEDISLLDVLTLNSIRFDIDASKISIVNQ</sequence>
<keyword evidence="2" id="KW-1185">Reference proteome</keyword>
<accession>A0A1M7L6G3</accession>
<name>A0A1M7L6G3_9FLAO</name>
<gene>
    <name evidence="1" type="ORF">SAMN05444267_10863</name>
</gene>
<dbReference type="RefSeq" id="WP_083547386.1">
    <property type="nucleotide sequence ID" value="NZ_FRAV01000086.1"/>
</dbReference>
<organism evidence="1 2">
    <name type="scientific">Chryseobacterium polytrichastri</name>
    <dbReference type="NCBI Taxonomy" id="1302687"/>
    <lineage>
        <taxon>Bacteria</taxon>
        <taxon>Pseudomonadati</taxon>
        <taxon>Bacteroidota</taxon>
        <taxon>Flavobacteriia</taxon>
        <taxon>Flavobacteriales</taxon>
        <taxon>Weeksellaceae</taxon>
        <taxon>Chryseobacterium group</taxon>
        <taxon>Chryseobacterium</taxon>
    </lineage>
</organism>
<dbReference type="AlphaFoldDB" id="A0A1M7L6G3"/>
<evidence type="ECO:0000313" key="2">
    <source>
        <dbReference type="Proteomes" id="UP000184364"/>
    </source>
</evidence>
<dbReference type="OrthoDB" id="1260127at2"/>
<dbReference type="EMBL" id="FRAV01000086">
    <property type="protein sequence ID" value="SHM73715.1"/>
    <property type="molecule type" value="Genomic_DNA"/>
</dbReference>
<proteinExistence type="predicted"/>
<dbReference type="Proteomes" id="UP000184364">
    <property type="component" value="Unassembled WGS sequence"/>
</dbReference>
<evidence type="ECO:0000313" key="1">
    <source>
        <dbReference type="EMBL" id="SHM73715.1"/>
    </source>
</evidence>
<reference evidence="2" key="1">
    <citation type="submission" date="2016-11" db="EMBL/GenBank/DDBJ databases">
        <authorList>
            <person name="Varghese N."/>
            <person name="Submissions S."/>
        </authorList>
    </citation>
    <scope>NUCLEOTIDE SEQUENCE [LARGE SCALE GENOMIC DNA]</scope>
    <source>
        <strain evidence="2">DSM 26899</strain>
    </source>
</reference>